<dbReference type="GO" id="GO:0005737">
    <property type="term" value="C:cytoplasm"/>
    <property type="evidence" value="ECO:0007669"/>
    <property type="project" value="TreeGrafter"/>
</dbReference>
<dbReference type="GO" id="GO:0042565">
    <property type="term" value="C:RNA nuclear export complex"/>
    <property type="evidence" value="ECO:0007669"/>
    <property type="project" value="TreeGrafter"/>
</dbReference>
<dbReference type="EMBL" id="CACQ02009507">
    <property type="protein sequence ID" value="CCF47238.1"/>
    <property type="molecule type" value="Genomic_DNA"/>
</dbReference>
<dbReference type="GO" id="GO:0003723">
    <property type="term" value="F:RNA binding"/>
    <property type="evidence" value="ECO:0007669"/>
    <property type="project" value="TreeGrafter"/>
</dbReference>
<gene>
    <name evidence="2" type="ORF">CH063_15706</name>
</gene>
<dbReference type="HOGENOM" id="CLU_1402334_0_0_1"/>
<name>H1W425_COLHI</name>
<dbReference type="eggNOG" id="KOG2020">
    <property type="taxonomic scope" value="Eukaryota"/>
</dbReference>
<dbReference type="GO" id="GO:0005049">
    <property type="term" value="F:nuclear export signal receptor activity"/>
    <property type="evidence" value="ECO:0007669"/>
    <property type="project" value="InterPro"/>
</dbReference>
<dbReference type="PANTHER" id="PTHR11223:SF3">
    <property type="entry name" value="EXPORTIN-5"/>
    <property type="match status" value="1"/>
</dbReference>
<dbReference type="STRING" id="759273.H1W425"/>
<dbReference type="Gene3D" id="1.25.10.10">
    <property type="entry name" value="Leucine-rich Repeat Variant"/>
    <property type="match status" value="1"/>
</dbReference>
<evidence type="ECO:0000259" key="1">
    <source>
        <dbReference type="Pfam" id="PF19273"/>
    </source>
</evidence>
<sequence>MDKKNTLEGLASTIRGTVRFVRETCYAIIYCMSRLEMQFYGFSELPGPLAQALFQNSFHLSAHQQINLLNLVRYLVDDCPLEQREHFLPPLLAACFQQMDAKINAEWENLERQQAIQAAADALTEEMKSESILRQVTYTAVIMVADFLDPTKKTPESSGLPCIGYPAPHCYDYLGVLGLAGVGMGGCGANGSQS</sequence>
<dbReference type="AlphaFoldDB" id="H1W425"/>
<reference evidence="3" key="1">
    <citation type="journal article" date="2012" name="Nat. Genet.">
        <title>Lifestyle transitions in plant pathogenic Colletotrichum fungi deciphered by genome and transcriptome analyses.</title>
        <authorList>
            <person name="O'Connell R.J."/>
            <person name="Thon M.R."/>
            <person name="Hacquard S."/>
            <person name="Amyotte S.G."/>
            <person name="Kleemann J."/>
            <person name="Torres M.F."/>
            <person name="Damm U."/>
            <person name="Buiate E.A."/>
            <person name="Epstein L."/>
            <person name="Alkan N."/>
            <person name="Altmueller J."/>
            <person name="Alvarado-Balderrama L."/>
            <person name="Bauser C.A."/>
            <person name="Becker C."/>
            <person name="Birren B.W."/>
            <person name="Chen Z."/>
            <person name="Choi J."/>
            <person name="Crouch J.A."/>
            <person name="Duvick J.P."/>
            <person name="Farman M.A."/>
            <person name="Gan P."/>
            <person name="Heiman D."/>
            <person name="Henrissat B."/>
            <person name="Howard R.J."/>
            <person name="Kabbage M."/>
            <person name="Koch C."/>
            <person name="Kracher B."/>
            <person name="Kubo Y."/>
            <person name="Law A.D."/>
            <person name="Lebrun M.-H."/>
            <person name="Lee Y.-H."/>
            <person name="Miyara I."/>
            <person name="Moore N."/>
            <person name="Neumann U."/>
            <person name="Nordstroem K."/>
            <person name="Panaccione D.G."/>
            <person name="Panstruga R."/>
            <person name="Place M."/>
            <person name="Proctor R.H."/>
            <person name="Prusky D."/>
            <person name="Rech G."/>
            <person name="Reinhardt R."/>
            <person name="Rollins J.A."/>
            <person name="Rounsley S."/>
            <person name="Schardl C.L."/>
            <person name="Schwartz D.C."/>
            <person name="Shenoy N."/>
            <person name="Shirasu K."/>
            <person name="Sikhakolli U.R."/>
            <person name="Stueber K."/>
            <person name="Sukno S.A."/>
            <person name="Sweigard J.A."/>
            <person name="Takano Y."/>
            <person name="Takahara H."/>
            <person name="Trail F."/>
            <person name="van der Does H.C."/>
            <person name="Voll L.M."/>
            <person name="Will I."/>
            <person name="Young S."/>
            <person name="Zeng Q."/>
            <person name="Zhang J."/>
            <person name="Zhou S."/>
            <person name="Dickman M.B."/>
            <person name="Schulze-Lefert P."/>
            <person name="Ver Loren van Themaat E."/>
            <person name="Ma L.-J."/>
            <person name="Vaillancourt L.J."/>
        </authorList>
    </citation>
    <scope>NUCLEOTIDE SEQUENCE [LARGE SCALE GENOMIC DNA]</scope>
    <source>
        <strain evidence="3">IMI 349063</strain>
    </source>
</reference>
<dbReference type="VEuPathDB" id="FungiDB:CH63R_01162"/>
<evidence type="ECO:0000313" key="2">
    <source>
        <dbReference type="EMBL" id="CCF47238.1"/>
    </source>
</evidence>
<feature type="domain" description="Exportin-5 C-terminal" evidence="1">
    <location>
        <begin position="4"/>
        <end position="153"/>
    </location>
</feature>
<dbReference type="GO" id="GO:0006611">
    <property type="term" value="P:protein export from nucleus"/>
    <property type="evidence" value="ECO:0007669"/>
    <property type="project" value="InterPro"/>
</dbReference>
<dbReference type="GO" id="GO:0006405">
    <property type="term" value="P:RNA export from nucleus"/>
    <property type="evidence" value="ECO:0007669"/>
    <property type="project" value="TreeGrafter"/>
</dbReference>
<dbReference type="InterPro" id="IPR011989">
    <property type="entry name" value="ARM-like"/>
</dbReference>
<dbReference type="PANTHER" id="PTHR11223">
    <property type="entry name" value="EXPORTIN 1/5"/>
    <property type="match status" value="1"/>
</dbReference>
<dbReference type="InterPro" id="IPR045478">
    <property type="entry name" value="Exportin-5_C"/>
</dbReference>
<evidence type="ECO:0000313" key="3">
    <source>
        <dbReference type="Proteomes" id="UP000007174"/>
    </source>
</evidence>
<accession>H1W425</accession>
<dbReference type="Proteomes" id="UP000007174">
    <property type="component" value="Unassembled WGS sequence"/>
</dbReference>
<dbReference type="Pfam" id="PF19273">
    <property type="entry name" value="Exportin-5"/>
    <property type="match status" value="1"/>
</dbReference>
<dbReference type="GO" id="GO:0005634">
    <property type="term" value="C:nucleus"/>
    <property type="evidence" value="ECO:0007669"/>
    <property type="project" value="TreeGrafter"/>
</dbReference>
<proteinExistence type="predicted"/>
<protein>
    <submittedName>
        <fullName evidence="2">MSN5</fullName>
    </submittedName>
</protein>
<organism evidence="2 3">
    <name type="scientific">Colletotrichum higginsianum (strain IMI 349063)</name>
    <name type="common">Crucifer anthracnose fungus</name>
    <dbReference type="NCBI Taxonomy" id="759273"/>
    <lineage>
        <taxon>Eukaryota</taxon>
        <taxon>Fungi</taxon>
        <taxon>Dikarya</taxon>
        <taxon>Ascomycota</taxon>
        <taxon>Pezizomycotina</taxon>
        <taxon>Sordariomycetes</taxon>
        <taxon>Hypocreomycetidae</taxon>
        <taxon>Glomerellales</taxon>
        <taxon>Glomerellaceae</taxon>
        <taxon>Colletotrichum</taxon>
        <taxon>Colletotrichum destructivum species complex</taxon>
    </lineage>
</organism>
<dbReference type="InterPro" id="IPR045065">
    <property type="entry name" value="XPO1/5"/>
</dbReference>